<comment type="function">
    <text evidence="2">Removes the formyl group from the N-terminal Met of newly synthesized proteins. Requires at least a dipeptide for an efficient rate of reaction. N-terminal L-methionine is a prerequisite for activity but the enzyme has broad specificity at other positions.</text>
</comment>
<keyword evidence="2" id="KW-0378">Hydrolase</keyword>
<dbReference type="CDD" id="cd00487">
    <property type="entry name" value="Pep_deformylase"/>
    <property type="match status" value="1"/>
</dbReference>
<organism evidence="3 4">
    <name type="scientific">candidate division WOR-3 bacterium JGI_Cruoil_03_51_56</name>
    <dbReference type="NCBI Taxonomy" id="1973747"/>
    <lineage>
        <taxon>Bacteria</taxon>
        <taxon>Bacteria division WOR-3</taxon>
    </lineage>
</organism>
<dbReference type="Proteomes" id="UP000215559">
    <property type="component" value="Unassembled WGS sequence"/>
</dbReference>
<dbReference type="HAMAP" id="MF_00163">
    <property type="entry name" value="Pep_deformylase"/>
    <property type="match status" value="1"/>
</dbReference>
<protein>
    <recommendedName>
        <fullName evidence="2">Peptide deformylase</fullName>
        <shortName evidence="2">PDF</shortName>
        <ecNumber evidence="2">3.5.1.88</ecNumber>
    </recommendedName>
    <alternativeName>
        <fullName evidence="2">Polypeptide deformylase</fullName>
    </alternativeName>
</protein>
<dbReference type="GO" id="GO:0042586">
    <property type="term" value="F:peptide deformylase activity"/>
    <property type="evidence" value="ECO:0007669"/>
    <property type="project" value="UniProtKB-UniRule"/>
</dbReference>
<dbReference type="PIRSF" id="PIRSF004749">
    <property type="entry name" value="Pep_def"/>
    <property type="match status" value="1"/>
</dbReference>
<comment type="cofactor">
    <cofactor evidence="2">
        <name>Fe(2+)</name>
        <dbReference type="ChEBI" id="CHEBI:29033"/>
    </cofactor>
    <text evidence="2">Binds 1 Fe(2+) ion.</text>
</comment>
<gene>
    <name evidence="2 3" type="primary">def</name>
    <name evidence="3" type="ORF">CH330_09400</name>
</gene>
<accession>A0A235BQT3</accession>
<dbReference type="AlphaFoldDB" id="A0A235BQT3"/>
<dbReference type="GO" id="GO:0006412">
    <property type="term" value="P:translation"/>
    <property type="evidence" value="ECO:0007669"/>
    <property type="project" value="UniProtKB-UniRule"/>
</dbReference>
<comment type="caution">
    <text evidence="3">The sequence shown here is derived from an EMBL/GenBank/DDBJ whole genome shotgun (WGS) entry which is preliminary data.</text>
</comment>
<evidence type="ECO:0000256" key="2">
    <source>
        <dbReference type="HAMAP-Rule" id="MF_00163"/>
    </source>
</evidence>
<feature type="active site" evidence="2">
    <location>
        <position position="140"/>
    </location>
</feature>
<dbReference type="InterPro" id="IPR036821">
    <property type="entry name" value="Peptide_deformylase_sf"/>
</dbReference>
<keyword evidence="2" id="KW-0479">Metal-binding</keyword>
<evidence type="ECO:0000313" key="4">
    <source>
        <dbReference type="Proteomes" id="UP000215559"/>
    </source>
</evidence>
<proteinExistence type="inferred from homology"/>
<evidence type="ECO:0000256" key="1">
    <source>
        <dbReference type="ARBA" id="ARBA00010759"/>
    </source>
</evidence>
<comment type="catalytic activity">
    <reaction evidence="2">
        <text>N-terminal N-formyl-L-methionyl-[peptide] + H2O = N-terminal L-methionyl-[peptide] + formate</text>
        <dbReference type="Rhea" id="RHEA:24420"/>
        <dbReference type="Rhea" id="RHEA-COMP:10639"/>
        <dbReference type="Rhea" id="RHEA-COMP:10640"/>
        <dbReference type="ChEBI" id="CHEBI:15377"/>
        <dbReference type="ChEBI" id="CHEBI:15740"/>
        <dbReference type="ChEBI" id="CHEBI:49298"/>
        <dbReference type="ChEBI" id="CHEBI:64731"/>
        <dbReference type="EC" id="3.5.1.88"/>
    </reaction>
</comment>
<dbReference type="NCBIfam" id="TIGR00079">
    <property type="entry name" value="pept_deformyl"/>
    <property type="match status" value="1"/>
</dbReference>
<comment type="similarity">
    <text evidence="1 2">Belongs to the polypeptide deformylase family.</text>
</comment>
<feature type="binding site" evidence="2">
    <location>
        <position position="143"/>
    </location>
    <ligand>
        <name>Fe cation</name>
        <dbReference type="ChEBI" id="CHEBI:24875"/>
    </ligand>
</feature>
<dbReference type="PANTHER" id="PTHR10458">
    <property type="entry name" value="PEPTIDE DEFORMYLASE"/>
    <property type="match status" value="1"/>
</dbReference>
<dbReference type="PRINTS" id="PR01576">
    <property type="entry name" value="PDEFORMYLASE"/>
</dbReference>
<dbReference type="PANTHER" id="PTHR10458:SF22">
    <property type="entry name" value="PEPTIDE DEFORMYLASE"/>
    <property type="match status" value="1"/>
</dbReference>
<feature type="binding site" evidence="2">
    <location>
        <position position="97"/>
    </location>
    <ligand>
        <name>Fe cation</name>
        <dbReference type="ChEBI" id="CHEBI:24875"/>
    </ligand>
</feature>
<dbReference type="GO" id="GO:0046872">
    <property type="term" value="F:metal ion binding"/>
    <property type="evidence" value="ECO:0007669"/>
    <property type="project" value="UniProtKB-KW"/>
</dbReference>
<dbReference type="Gene3D" id="3.90.45.10">
    <property type="entry name" value="Peptide deformylase"/>
    <property type="match status" value="1"/>
</dbReference>
<reference evidence="3 4" key="1">
    <citation type="submission" date="2017-07" db="EMBL/GenBank/DDBJ databases">
        <title>Recovery of genomes from metagenomes via a dereplication, aggregation, and scoring strategy.</title>
        <authorList>
            <person name="Sieber C.M."/>
            <person name="Probst A.J."/>
            <person name="Sharrar A."/>
            <person name="Thomas B.C."/>
            <person name="Hess M."/>
            <person name="Tringe S.G."/>
            <person name="Banfield J.F."/>
        </authorList>
    </citation>
    <scope>NUCLEOTIDE SEQUENCE [LARGE SCALE GENOMIC DNA]</scope>
    <source>
        <strain evidence="3">JGI_Cruoil_03_51_56</strain>
    </source>
</reference>
<dbReference type="SUPFAM" id="SSF56420">
    <property type="entry name" value="Peptide deformylase"/>
    <property type="match status" value="1"/>
</dbReference>
<dbReference type="InterPro" id="IPR023635">
    <property type="entry name" value="Peptide_deformylase"/>
</dbReference>
<dbReference type="EMBL" id="NOZP01000182">
    <property type="protein sequence ID" value="OYD14077.1"/>
    <property type="molecule type" value="Genomic_DNA"/>
</dbReference>
<keyword evidence="2" id="KW-0648">Protein biosynthesis</keyword>
<dbReference type="NCBIfam" id="NF001159">
    <property type="entry name" value="PRK00150.1-3"/>
    <property type="match status" value="1"/>
</dbReference>
<dbReference type="Pfam" id="PF01327">
    <property type="entry name" value="Pep_deformylase"/>
    <property type="match status" value="1"/>
</dbReference>
<sequence>MDDSGHNRRVVLYGNKVLRQQAEQVTEITDDIRRLLADLKVTMTTQDGLGLAANQIARLVSAFAVDPRGADVDTRSYCIINPRIVATEGKTEQEEGCLSLPGVYDIVPRPELVRVRGLDENGKPVEIEATGLLARAIMHENDHLHGVLFIDYLGNARRKLLEGRLKSIEAREAISCR</sequence>
<evidence type="ECO:0000313" key="3">
    <source>
        <dbReference type="EMBL" id="OYD14077.1"/>
    </source>
</evidence>
<dbReference type="EC" id="3.5.1.88" evidence="2"/>
<feature type="binding site" evidence="2">
    <location>
        <position position="139"/>
    </location>
    <ligand>
        <name>Fe cation</name>
        <dbReference type="ChEBI" id="CHEBI:24875"/>
    </ligand>
</feature>
<keyword evidence="2" id="KW-0408">Iron</keyword>
<name>A0A235BQT3_UNCW3</name>